<dbReference type="AlphaFoldDB" id="A0A939BH53"/>
<sequence length="334" mass="39543">MNIAYTTNELFAAKVAASICSVFENNKAMEEIVIYIIGESLSDKTIENYEKLSRKYKRDIRIIQLVDIKKYLDFDFDTSGWSQIIVARLALDQMLPDEIEKILYLDGDTINIAPLNELWNTNMCGATLGACIEATADIKRRTALGMETIPYINSGVLLMDLKQWREQKTGRRILEFYKENNGKLVSCDQDAINGALKENIHYLSPRYNFYNIYWTYPYRTLKKRMKNTFYYSKAEVNSAIASPAIIHYLGEERPWRKGNRHKYRGEYKKYLRKTPWKNERMEEGWQLYFALWNTFNVIIRPFPELRYQIINHLIPVMMKWRSKQLKKKKAITQR</sequence>
<keyword evidence="1" id="KW-0328">Glycosyltransferase</keyword>
<evidence type="ECO:0000256" key="2">
    <source>
        <dbReference type="ARBA" id="ARBA00022679"/>
    </source>
</evidence>
<name>A0A939BH53_9CLOT</name>
<gene>
    <name evidence="4" type="ORF">H6A20_09165</name>
</gene>
<dbReference type="Proteomes" id="UP000705508">
    <property type="component" value="Unassembled WGS sequence"/>
</dbReference>
<comment type="caution">
    <text evidence="4">The sequence shown here is derived from an EMBL/GenBank/DDBJ whole genome shotgun (WGS) entry which is preliminary data.</text>
</comment>
<dbReference type="SUPFAM" id="SSF53448">
    <property type="entry name" value="Nucleotide-diphospho-sugar transferases"/>
    <property type="match status" value="1"/>
</dbReference>
<dbReference type="RefSeq" id="WP_204906822.1">
    <property type="nucleotide sequence ID" value="NZ_JACJKS010000012.1"/>
</dbReference>
<dbReference type="Gene3D" id="3.90.550.10">
    <property type="entry name" value="Spore Coat Polysaccharide Biosynthesis Protein SpsA, Chain A"/>
    <property type="match status" value="1"/>
</dbReference>
<proteinExistence type="predicted"/>
<reference evidence="4" key="2">
    <citation type="journal article" date="2021" name="Sci. Rep.">
        <title>The distribution of antibiotic resistance genes in chicken gut microbiota commensals.</title>
        <authorList>
            <person name="Juricova H."/>
            <person name="Matiasovicova J."/>
            <person name="Kubasova T."/>
            <person name="Cejkova D."/>
            <person name="Rychlik I."/>
        </authorList>
    </citation>
    <scope>NUCLEOTIDE SEQUENCE</scope>
    <source>
        <strain evidence="4">An582</strain>
    </source>
</reference>
<accession>A0A939BH53</accession>
<dbReference type="InterPro" id="IPR050748">
    <property type="entry name" value="Glycosyltrans_8_dom-fam"/>
</dbReference>
<dbReference type="InterPro" id="IPR029044">
    <property type="entry name" value="Nucleotide-diphossugar_trans"/>
</dbReference>
<dbReference type="CDD" id="cd04194">
    <property type="entry name" value="GT8_A4GalT_like"/>
    <property type="match status" value="1"/>
</dbReference>
<evidence type="ECO:0000256" key="1">
    <source>
        <dbReference type="ARBA" id="ARBA00022676"/>
    </source>
</evidence>
<dbReference type="InterPro" id="IPR002495">
    <property type="entry name" value="Glyco_trans_8"/>
</dbReference>
<reference evidence="4" key="1">
    <citation type="submission" date="2020-08" db="EMBL/GenBank/DDBJ databases">
        <authorList>
            <person name="Cejkova D."/>
            <person name="Kubasova T."/>
            <person name="Jahodarova E."/>
            <person name="Rychlik I."/>
        </authorList>
    </citation>
    <scope>NUCLEOTIDE SEQUENCE</scope>
    <source>
        <strain evidence="4">An582</strain>
    </source>
</reference>
<dbReference type="EMBL" id="JACJKS010000012">
    <property type="protein sequence ID" value="MBM6948818.1"/>
    <property type="molecule type" value="Genomic_DNA"/>
</dbReference>
<evidence type="ECO:0000313" key="4">
    <source>
        <dbReference type="EMBL" id="MBM6948818.1"/>
    </source>
</evidence>
<evidence type="ECO:0000313" key="5">
    <source>
        <dbReference type="Proteomes" id="UP000705508"/>
    </source>
</evidence>
<keyword evidence="2" id="KW-0808">Transferase</keyword>
<dbReference type="PANTHER" id="PTHR13778">
    <property type="entry name" value="GLYCOSYLTRANSFERASE 8 DOMAIN-CONTAINING PROTEIN"/>
    <property type="match status" value="1"/>
</dbReference>
<keyword evidence="3" id="KW-0479">Metal-binding</keyword>
<protein>
    <submittedName>
        <fullName evidence="4">Glycosyltransferase family 8 protein</fullName>
    </submittedName>
</protein>
<organism evidence="4 5">
    <name type="scientific">Mordavella massiliensis</name>
    <dbReference type="NCBI Taxonomy" id="1871024"/>
    <lineage>
        <taxon>Bacteria</taxon>
        <taxon>Bacillati</taxon>
        <taxon>Bacillota</taxon>
        <taxon>Clostridia</taxon>
        <taxon>Eubacteriales</taxon>
        <taxon>Clostridiaceae</taxon>
        <taxon>Mordavella</taxon>
    </lineage>
</organism>
<evidence type="ECO:0000256" key="3">
    <source>
        <dbReference type="ARBA" id="ARBA00022723"/>
    </source>
</evidence>
<dbReference type="PANTHER" id="PTHR13778:SF47">
    <property type="entry name" value="LIPOPOLYSACCHARIDE 1,3-GALACTOSYLTRANSFERASE"/>
    <property type="match status" value="1"/>
</dbReference>
<dbReference type="Pfam" id="PF01501">
    <property type="entry name" value="Glyco_transf_8"/>
    <property type="match status" value="1"/>
</dbReference>
<dbReference type="GO" id="GO:0016757">
    <property type="term" value="F:glycosyltransferase activity"/>
    <property type="evidence" value="ECO:0007669"/>
    <property type="project" value="UniProtKB-KW"/>
</dbReference>
<dbReference type="GO" id="GO:0046872">
    <property type="term" value="F:metal ion binding"/>
    <property type="evidence" value="ECO:0007669"/>
    <property type="project" value="UniProtKB-KW"/>
</dbReference>